<evidence type="ECO:0000256" key="5">
    <source>
        <dbReference type="ARBA" id="ARBA00053308"/>
    </source>
</evidence>
<dbReference type="SMART" id="SM00385">
    <property type="entry name" value="CYCLIN"/>
    <property type="match status" value="1"/>
</dbReference>
<dbReference type="Pfam" id="PF00134">
    <property type="entry name" value="Cyclin_N"/>
    <property type="match status" value="1"/>
</dbReference>
<evidence type="ECO:0000256" key="4">
    <source>
        <dbReference type="ARBA" id="ARBA00023306"/>
    </source>
</evidence>
<name>A0A6C1EF36_SACPS</name>
<dbReference type="GO" id="GO:0007089">
    <property type="term" value="P:traversing start control point of mitotic cell cycle"/>
    <property type="evidence" value="ECO:0007669"/>
    <property type="project" value="UniProtKB-ARBA"/>
</dbReference>
<dbReference type="PROSITE" id="PS00292">
    <property type="entry name" value="CYCLINS"/>
    <property type="match status" value="1"/>
</dbReference>
<dbReference type="GO" id="GO:0016538">
    <property type="term" value="F:cyclin-dependent protein serine/threonine kinase regulator activity"/>
    <property type="evidence" value="ECO:0007669"/>
    <property type="project" value="UniProtKB-ARBA"/>
</dbReference>
<dbReference type="SUPFAM" id="SSF47954">
    <property type="entry name" value="Cyclin-like"/>
    <property type="match status" value="1"/>
</dbReference>
<evidence type="ECO:0000256" key="2">
    <source>
        <dbReference type="ARBA" id="ARBA00022618"/>
    </source>
</evidence>
<dbReference type="GO" id="GO:0000307">
    <property type="term" value="C:cyclin-dependent protein kinase holoenzyme complex"/>
    <property type="evidence" value="ECO:0007669"/>
    <property type="project" value="UniProtKB-ARBA"/>
</dbReference>
<dbReference type="InterPro" id="IPR013763">
    <property type="entry name" value="Cyclin-like_dom"/>
</dbReference>
<sequence length="548" mass="62075">MNHTEVKVGLIVTAKQTYYPIELSNAELLTHYETIQEYHQDISQNVLLQSSKTNPDIKLIDQQPEMNPHQTRDAIVTFLYQLSVMTRVSNGIFFHAVRFYDRYCSKRVVLKDQAKLVVGTCLWLAAKTWGGCNHIINNVSVPTGGRFYGPNPRARIPRLSELVHYCGGSELFDESMFIQMERHILDTLSWDVYEPMINDYILNVDENCLIQYELYKNQLQNNNNGSNKEWSSEKRQSQSSEDSDATVEEHISSSPQSTGLDGATTTMDEDEELNSKIKLINLKRFLIDLISWQYDLLKFELYEISNGVFSIINKFTNQDQGPFLSMPMGNEINSNSQTQIFSVLINGIINSPPSLVEVYKEQYGIIPFILQVKDYNVELQKKLQLASTIDLTKRIAVNSRYFDQNASSSTASSPGTYSSGANYTPMRNFSAQSDNSVFSSTNIDHSSPITPHMYTFNQFKNQSACDSTISVNSLPNQTQNGHGPSSSNYQNMMVDERNKENRIPNPSSAEIPQRAKFMTSGIFQNSAELTNRASTISLSIRNQNTSQL</sequence>
<evidence type="ECO:0000313" key="11">
    <source>
        <dbReference type="Proteomes" id="UP000501346"/>
    </source>
</evidence>
<evidence type="ECO:0000259" key="9">
    <source>
        <dbReference type="SMART" id="SM00385"/>
    </source>
</evidence>
<dbReference type="InterPro" id="IPR006671">
    <property type="entry name" value="Cyclin_N"/>
</dbReference>
<dbReference type="InterPro" id="IPR014399">
    <property type="entry name" value="Cyclin_CLN"/>
</dbReference>
<gene>
    <name evidence="10" type="primary">CLN1_4</name>
    <name evidence="10" type="ORF">GRS66_010010</name>
</gene>
<feature type="compositionally biased region" description="Polar residues" evidence="8">
    <location>
        <begin position="252"/>
        <end position="266"/>
    </location>
</feature>
<comment type="function">
    <text evidence="6">G1/S-specific cyclin essential for the control of the cell cycle at the G1/S (start) transition.</text>
</comment>
<comment type="similarity">
    <text evidence="1 6 7">Belongs to the cyclin family.</text>
</comment>
<dbReference type="Gene3D" id="1.10.472.10">
    <property type="entry name" value="Cyclin-like"/>
    <property type="match status" value="1"/>
</dbReference>
<feature type="region of interest" description="Disordered" evidence="8">
    <location>
        <begin position="224"/>
        <end position="267"/>
    </location>
</feature>
<protein>
    <recommendedName>
        <fullName evidence="6">G1/S-specific cyclin</fullName>
    </recommendedName>
</protein>
<dbReference type="AlphaFoldDB" id="A0A6C1EF36"/>
<dbReference type="PANTHER" id="PTHR21615:SF2">
    <property type="entry name" value="CYCLIN N-TERMINAL DOMAIN-CONTAINING PROTEIN 1"/>
    <property type="match status" value="1"/>
</dbReference>
<keyword evidence="4 6" id="KW-0131">Cell cycle</keyword>
<dbReference type="InterPro" id="IPR036915">
    <property type="entry name" value="Cyclin-like_sf"/>
</dbReference>
<evidence type="ECO:0000256" key="8">
    <source>
        <dbReference type="SAM" id="MobiDB-lite"/>
    </source>
</evidence>
<evidence type="ECO:0000256" key="6">
    <source>
        <dbReference type="PIRNR" id="PIRNR001770"/>
    </source>
</evidence>
<dbReference type="PANTHER" id="PTHR21615">
    <property type="entry name" value="CYCLIN N-TERMINAL DOMAIN-CONTAINING PROTEIN 1"/>
    <property type="match status" value="1"/>
</dbReference>
<organism evidence="10 11">
    <name type="scientific">Saccharomyces pastorianus</name>
    <name type="common">Lager yeast</name>
    <name type="synonym">Saccharomyces cerevisiae x Saccharomyces eubayanus</name>
    <dbReference type="NCBI Taxonomy" id="27292"/>
    <lineage>
        <taxon>Eukaryota</taxon>
        <taxon>Fungi</taxon>
        <taxon>Dikarya</taxon>
        <taxon>Ascomycota</taxon>
        <taxon>Saccharomycotina</taxon>
        <taxon>Saccharomycetes</taxon>
        <taxon>Saccharomycetales</taxon>
        <taxon>Saccharomycetaceae</taxon>
        <taxon>Saccharomyces</taxon>
    </lineage>
</organism>
<dbReference type="InterPro" id="IPR048258">
    <property type="entry name" value="Cyclins_cyclin-box"/>
</dbReference>
<keyword evidence="11" id="KW-1185">Reference proteome</keyword>
<evidence type="ECO:0000256" key="1">
    <source>
        <dbReference type="ARBA" id="ARBA00008742"/>
    </source>
</evidence>
<evidence type="ECO:0000256" key="7">
    <source>
        <dbReference type="RuleBase" id="RU000383"/>
    </source>
</evidence>
<reference evidence="10 11" key="1">
    <citation type="journal article" date="2019" name="BMC Genomics">
        <title>Chromosome level assembly and comparative genome analysis confirm lager-brewing yeasts originated from a single hybridization.</title>
        <authorList>
            <person name="Salazar A.N."/>
            <person name="Gorter de Vries A.R."/>
            <person name="van den Broek M."/>
            <person name="Brouwers N."/>
            <person name="de la Torre Cortes P."/>
            <person name="Kuijpers N.G.A."/>
            <person name="Daran J.G."/>
            <person name="Abeel T."/>
        </authorList>
    </citation>
    <scope>NUCLEOTIDE SEQUENCE [LARGE SCALE GENOMIC DNA]</scope>
    <source>
        <strain evidence="10 11">CBS 1483</strain>
    </source>
</reference>
<dbReference type="Proteomes" id="UP000501346">
    <property type="component" value="Chromosome SeXIII-ScXIII"/>
</dbReference>
<keyword evidence="2 6" id="KW-0132">Cell division</keyword>
<proteinExistence type="inferred from homology"/>
<dbReference type="CDD" id="cd20559">
    <property type="entry name" value="CYCLIN_ScCLN_like"/>
    <property type="match status" value="1"/>
</dbReference>
<keyword evidence="3 6" id="KW-0195">Cyclin</keyword>
<dbReference type="GO" id="GO:0051301">
    <property type="term" value="P:cell division"/>
    <property type="evidence" value="ECO:0007669"/>
    <property type="project" value="UniProtKB-KW"/>
</dbReference>
<evidence type="ECO:0000313" key="10">
    <source>
        <dbReference type="EMBL" id="QID87337.1"/>
    </source>
</evidence>
<comment type="function">
    <text evidence="5">Essential for the control of the cell cycle at the G1/S (start) transition. Interacts with the CDC28 protein kinase to form MPF.</text>
</comment>
<dbReference type="FunFam" id="1.10.472.10:FF:000080">
    <property type="entry name" value="G1/S-specific cyclin"/>
    <property type="match status" value="1"/>
</dbReference>
<dbReference type="PIRSF" id="PIRSF001770">
    <property type="entry name" value="Cyclin_CLN"/>
    <property type="match status" value="1"/>
</dbReference>
<evidence type="ECO:0000256" key="3">
    <source>
        <dbReference type="ARBA" id="ARBA00023127"/>
    </source>
</evidence>
<feature type="domain" description="Cyclin-like" evidence="9">
    <location>
        <begin position="77"/>
        <end position="186"/>
    </location>
</feature>
<dbReference type="EMBL" id="CP049010">
    <property type="protein sequence ID" value="QID87337.1"/>
    <property type="molecule type" value="Genomic_DNA"/>
</dbReference>
<dbReference type="OrthoDB" id="5590282at2759"/>
<accession>A0A6C1EF36</accession>